<dbReference type="InterPro" id="IPR033124">
    <property type="entry name" value="Ser_caboxypep_his_AS"/>
</dbReference>
<dbReference type="GO" id="GO:0000324">
    <property type="term" value="C:fungal-type vacuole"/>
    <property type="evidence" value="ECO:0007669"/>
    <property type="project" value="TreeGrafter"/>
</dbReference>
<dbReference type="InterPro" id="IPR029058">
    <property type="entry name" value="AB_hydrolase_fold"/>
</dbReference>
<dbReference type="PROSITE" id="PS00131">
    <property type="entry name" value="CARBOXYPEPT_SER_SER"/>
    <property type="match status" value="1"/>
</dbReference>
<accession>A0A177TUW1</accession>
<evidence type="ECO:0000256" key="5">
    <source>
        <dbReference type="ARBA" id="ARBA00023180"/>
    </source>
</evidence>
<dbReference type="PROSITE" id="PS00560">
    <property type="entry name" value="CARBOXYPEPT_SER_HIS"/>
    <property type="match status" value="1"/>
</dbReference>
<dbReference type="PANTHER" id="PTHR11802">
    <property type="entry name" value="SERINE PROTEASE FAMILY S10 SERINE CARBOXYPEPTIDASE"/>
    <property type="match status" value="1"/>
</dbReference>
<dbReference type="EMBL" id="LWDF02000048">
    <property type="protein sequence ID" value="KAE8259045.1"/>
    <property type="molecule type" value="Genomic_DNA"/>
</dbReference>
<dbReference type="EC" id="3.4.16.-" evidence="6"/>
<keyword evidence="4 6" id="KW-0378">Hydrolase</keyword>
<dbReference type="SUPFAM" id="SSF53474">
    <property type="entry name" value="alpha/beta-Hydrolases"/>
    <property type="match status" value="1"/>
</dbReference>
<dbReference type="AlphaFoldDB" id="A0A177TUW1"/>
<dbReference type="InterPro" id="IPR018202">
    <property type="entry name" value="Ser_caboxypep_ser_AS"/>
</dbReference>
<dbReference type="PANTHER" id="PTHR11802:SF452">
    <property type="entry name" value="CARBOXYPEPTIDASE"/>
    <property type="match status" value="1"/>
</dbReference>
<evidence type="ECO:0000256" key="4">
    <source>
        <dbReference type="ARBA" id="ARBA00022801"/>
    </source>
</evidence>
<gene>
    <name evidence="7" type="ORF">A4X13_0g1261</name>
</gene>
<dbReference type="Gene3D" id="3.40.50.1820">
    <property type="entry name" value="alpha/beta hydrolase"/>
    <property type="match status" value="1"/>
</dbReference>
<keyword evidence="5" id="KW-0325">Glycoprotein</keyword>
<dbReference type="GO" id="GO:0006508">
    <property type="term" value="P:proteolysis"/>
    <property type="evidence" value="ECO:0007669"/>
    <property type="project" value="UniProtKB-KW"/>
</dbReference>
<dbReference type="Proteomes" id="UP000077521">
    <property type="component" value="Unassembled WGS sequence"/>
</dbReference>
<evidence type="ECO:0000313" key="8">
    <source>
        <dbReference type="Proteomes" id="UP000077521"/>
    </source>
</evidence>
<proteinExistence type="inferred from homology"/>
<evidence type="ECO:0000256" key="6">
    <source>
        <dbReference type="RuleBase" id="RU361156"/>
    </source>
</evidence>
<feature type="signal peptide" evidence="6">
    <location>
        <begin position="1"/>
        <end position="23"/>
    </location>
</feature>
<evidence type="ECO:0000313" key="7">
    <source>
        <dbReference type="EMBL" id="KAE8259045.1"/>
    </source>
</evidence>
<dbReference type="GO" id="GO:0004185">
    <property type="term" value="F:serine-type carboxypeptidase activity"/>
    <property type="evidence" value="ECO:0007669"/>
    <property type="project" value="UniProtKB-UniRule"/>
</dbReference>
<organism evidence="7 8">
    <name type="scientific">Tilletia indica</name>
    <dbReference type="NCBI Taxonomy" id="43049"/>
    <lineage>
        <taxon>Eukaryota</taxon>
        <taxon>Fungi</taxon>
        <taxon>Dikarya</taxon>
        <taxon>Basidiomycota</taxon>
        <taxon>Ustilaginomycotina</taxon>
        <taxon>Exobasidiomycetes</taxon>
        <taxon>Tilletiales</taxon>
        <taxon>Tilletiaceae</taxon>
        <taxon>Tilletia</taxon>
    </lineage>
</organism>
<feature type="chain" id="PRO_5035981483" description="Carboxypeptidase" evidence="6">
    <location>
        <begin position="24"/>
        <end position="603"/>
    </location>
</feature>
<keyword evidence="8" id="KW-1185">Reference proteome</keyword>
<keyword evidence="6" id="KW-0732">Signal</keyword>
<keyword evidence="3 6" id="KW-0645">Protease</keyword>
<reference evidence="7" key="1">
    <citation type="submission" date="2016-04" db="EMBL/GenBank/DDBJ databases">
        <authorList>
            <person name="Nguyen H.D."/>
            <person name="Samba Siva P."/>
            <person name="Cullis J."/>
            <person name="Levesque C.A."/>
            <person name="Hambleton S."/>
        </authorList>
    </citation>
    <scope>NUCLEOTIDE SEQUENCE</scope>
    <source>
        <strain evidence="7">DAOMC 236416</strain>
    </source>
</reference>
<evidence type="ECO:0000256" key="3">
    <source>
        <dbReference type="ARBA" id="ARBA00022670"/>
    </source>
</evidence>
<dbReference type="InterPro" id="IPR001563">
    <property type="entry name" value="Peptidase_S10"/>
</dbReference>
<evidence type="ECO:0000256" key="1">
    <source>
        <dbReference type="ARBA" id="ARBA00009431"/>
    </source>
</evidence>
<keyword evidence="2 6" id="KW-0121">Carboxypeptidase</keyword>
<sequence length="603" mass="66512">MRFSSWLNTASAAIVCGAALVKADGFEQQKPIAILGRPDFSGNNDNAADQLEKPSFPAHIASTGAKVQHHLEDALDDLRHLVLEHSEEAHKKVKSQKHKLEENFSDALKEAVDAVDALKGIGSQLVHAGRVFMEGHEFDKFIHKAFPSYTLRLNTKKEETLCASDVIKHTGYLDISDSRHLWFTYFESRSNPSKDPLVLWLNGGPGCSSSTGLLFELGPCLIADGGNKVKYNPHSWNNNANIIFLDQPAEVGYSYSDDGRTVNNSQDSAADVYAFLQLFFQKFPELGKKDFHVAAESYGGHYAPNIASVIHKNNKAVKANDVSAAAAVHINLASVVIGNGLTEPYVQFASVFDYACSPENKYRLFDPKSSTCASLQQKAKTCQGLIGQCQKYNSQLVCTPATLYCWGSMYGDAQNSGKNLYDVRRTCDRAEDKDGPLCYKQMEWIDVYMNKPETKKMFGAPDSREFQSCNMEINRAFQMHGDSMHDSAALIPPMIDDGIRFLIYAGEADFMCNWIGNQRWSLALETPLQKELQQSGNSTWYANGTAAGTVTSAGKGGFGDFAFVRIFDAGHMVPTDQPAASLELLNSWLSNSALDTKKPSKKH</sequence>
<dbReference type="Pfam" id="PF00450">
    <property type="entry name" value="Peptidase_S10"/>
    <property type="match status" value="1"/>
</dbReference>
<dbReference type="Gene3D" id="1.10.287.410">
    <property type="match status" value="1"/>
</dbReference>
<dbReference type="PRINTS" id="PR00724">
    <property type="entry name" value="CRBOXYPTASEC"/>
</dbReference>
<reference evidence="7" key="2">
    <citation type="journal article" date="2019" name="IMA Fungus">
        <title>Genome sequencing and comparison of five Tilletia species to identify candidate genes for the detection of regulated species infecting wheat.</title>
        <authorList>
            <person name="Nguyen H.D.T."/>
            <person name="Sultana T."/>
            <person name="Kesanakurti P."/>
            <person name="Hambleton S."/>
        </authorList>
    </citation>
    <scope>NUCLEOTIDE SEQUENCE</scope>
    <source>
        <strain evidence="7">DAOMC 236416</strain>
    </source>
</reference>
<comment type="similarity">
    <text evidence="1 6">Belongs to the peptidase S10 family.</text>
</comment>
<evidence type="ECO:0000256" key="2">
    <source>
        <dbReference type="ARBA" id="ARBA00022645"/>
    </source>
</evidence>
<protein>
    <recommendedName>
        <fullName evidence="6">Carboxypeptidase</fullName>
        <ecNumber evidence="6">3.4.16.-</ecNumber>
    </recommendedName>
</protein>
<comment type="caution">
    <text evidence="7">The sequence shown here is derived from an EMBL/GenBank/DDBJ whole genome shotgun (WGS) entry which is preliminary data.</text>
</comment>
<name>A0A177TUW1_9BASI</name>